<gene>
    <name evidence="1" type="ORF">QR685DRAFT_447118</name>
</gene>
<reference evidence="1 2" key="1">
    <citation type="submission" date="2023-09" db="EMBL/GenBank/DDBJ databases">
        <title>Multi-omics analysis of a traditional fermented food reveals byproduct-associated fungal strains for waste-to-food upcycling.</title>
        <authorList>
            <consortium name="Lawrence Berkeley National Laboratory"/>
            <person name="Rekdal V.M."/>
            <person name="Villalobos-Escobedo J.M."/>
            <person name="Rodriguez-Valeron N."/>
            <person name="Garcia M.O."/>
            <person name="Vasquez D.P."/>
            <person name="Damayanti I."/>
            <person name="Sorensen P.M."/>
            <person name="Baidoo E.E."/>
            <person name="De Carvalho A.C."/>
            <person name="Riley R."/>
            <person name="Lipzen A."/>
            <person name="He G."/>
            <person name="Yan M."/>
            <person name="Haridas S."/>
            <person name="Daum C."/>
            <person name="Yoshinaga Y."/>
            <person name="Ng V."/>
            <person name="Grigoriev I.V."/>
            <person name="Munk R."/>
            <person name="Nuraida L."/>
            <person name="Wijaya C.H."/>
            <person name="Morales P.-C."/>
            <person name="Keasling J.D."/>
        </authorList>
    </citation>
    <scope>NUCLEOTIDE SEQUENCE [LARGE SCALE GENOMIC DNA]</scope>
    <source>
        <strain evidence="1 2">FGSC 2613</strain>
    </source>
</reference>
<evidence type="ECO:0000313" key="2">
    <source>
        <dbReference type="Proteomes" id="UP001451303"/>
    </source>
</evidence>
<evidence type="ECO:0000313" key="1">
    <source>
        <dbReference type="EMBL" id="KAL0468129.1"/>
    </source>
</evidence>
<accession>A0ABR3D607</accession>
<feature type="non-terminal residue" evidence="1">
    <location>
        <position position="1"/>
    </location>
</feature>
<dbReference type="EMBL" id="JAVLET010000007">
    <property type="protein sequence ID" value="KAL0468129.1"/>
    <property type="molecule type" value="Genomic_DNA"/>
</dbReference>
<organism evidence="1 2">
    <name type="scientific">Neurospora intermedia</name>
    <dbReference type="NCBI Taxonomy" id="5142"/>
    <lineage>
        <taxon>Eukaryota</taxon>
        <taxon>Fungi</taxon>
        <taxon>Dikarya</taxon>
        <taxon>Ascomycota</taxon>
        <taxon>Pezizomycotina</taxon>
        <taxon>Sordariomycetes</taxon>
        <taxon>Sordariomycetidae</taxon>
        <taxon>Sordariales</taxon>
        <taxon>Sordariaceae</taxon>
        <taxon>Neurospora</taxon>
    </lineage>
</organism>
<comment type="caution">
    <text evidence="1">The sequence shown here is derived from an EMBL/GenBank/DDBJ whole genome shotgun (WGS) entry which is preliminary data.</text>
</comment>
<proteinExistence type="predicted"/>
<dbReference type="Proteomes" id="UP001451303">
    <property type="component" value="Unassembled WGS sequence"/>
</dbReference>
<keyword evidence="2" id="KW-1185">Reference proteome</keyword>
<name>A0ABR3D607_NEUIN</name>
<protein>
    <submittedName>
        <fullName evidence="1">Uncharacterized protein</fullName>
    </submittedName>
</protein>
<sequence length="55" mass="6325">KKTFAFKIMKVIALPNNSENGAASNIIAFNINFTNVPYNDTPIQFITFKKVWKYL</sequence>